<evidence type="ECO:0000256" key="1">
    <source>
        <dbReference type="SAM" id="MobiDB-lite"/>
    </source>
</evidence>
<evidence type="ECO:0000313" key="2">
    <source>
        <dbReference type="EMBL" id="UYM06972.1"/>
    </source>
</evidence>
<name>A0AA46YLS9_9ACTN</name>
<gene>
    <name evidence="2" type="ORF">L0C25_07820</name>
</gene>
<reference evidence="2" key="1">
    <citation type="submission" date="2022-01" db="EMBL/GenBank/DDBJ databases">
        <title>Nocardioidaceae gen. sp. A5X3R13.</title>
        <authorList>
            <person name="Lopez Marin M.A."/>
            <person name="Uhlik O."/>
        </authorList>
    </citation>
    <scope>NUCLEOTIDE SEQUENCE</scope>
    <source>
        <strain evidence="2">A5X3R13</strain>
    </source>
</reference>
<dbReference type="AlphaFoldDB" id="A0AA46YLS9"/>
<dbReference type="KEGG" id="sgrg:L0C25_07820"/>
<evidence type="ECO:0000313" key="3">
    <source>
        <dbReference type="Proteomes" id="UP001164390"/>
    </source>
</evidence>
<organism evidence="2 3">
    <name type="scientific">Solicola gregarius</name>
    <dbReference type="NCBI Taxonomy" id="2908642"/>
    <lineage>
        <taxon>Bacteria</taxon>
        <taxon>Bacillati</taxon>
        <taxon>Actinomycetota</taxon>
        <taxon>Actinomycetes</taxon>
        <taxon>Propionibacteriales</taxon>
        <taxon>Nocardioidaceae</taxon>
        <taxon>Solicola</taxon>
    </lineage>
</organism>
<dbReference type="EMBL" id="CP094970">
    <property type="protein sequence ID" value="UYM06972.1"/>
    <property type="molecule type" value="Genomic_DNA"/>
</dbReference>
<protein>
    <recommendedName>
        <fullName evidence="4">Sulfotransferase family protein</fullName>
    </recommendedName>
</protein>
<evidence type="ECO:0008006" key="4">
    <source>
        <dbReference type="Google" id="ProtNLM"/>
    </source>
</evidence>
<feature type="region of interest" description="Disordered" evidence="1">
    <location>
        <begin position="364"/>
        <end position="384"/>
    </location>
</feature>
<feature type="compositionally biased region" description="Basic and acidic residues" evidence="1">
    <location>
        <begin position="364"/>
        <end position="374"/>
    </location>
</feature>
<sequence>MTDSDDLAVPEGTRLVHIGPPKTGTTAIQLALFKRRADLREHGIVFPGKGYRPRAAGWAVIGAGVPRGRREQPTMADWQALVDEVAAAGDQRVVVSNESFADGYADAVQTIVDGLGGERIHVVHTVRRVDKLLSSHWQQRVQAGLTVPYDEWLRIALGEPNPENGHWRGFWRHHDLADVMDRWVSAAGADKVTLIIADESDHLLLPRLFERFLDLPAGYLRLPEDRANRSMSLNEIEMVRRLHALGKKAGWDADLFRQVMRFGVTETMMRRPRDPDDSRIELPAWAAERSAELNQERADIVRSLGVRVIGDPETLCATPSAREAEDLPEVRISTDTAAEAIAAAIDAGERRLASSESAAAKRAVKAERASDAHGPRTVAGTTSRELLAEVRSRVVRRVRRK</sequence>
<dbReference type="RefSeq" id="WP_271635909.1">
    <property type="nucleotide sequence ID" value="NZ_CP094970.1"/>
</dbReference>
<proteinExistence type="predicted"/>
<dbReference type="SUPFAM" id="SSF52540">
    <property type="entry name" value="P-loop containing nucleoside triphosphate hydrolases"/>
    <property type="match status" value="1"/>
</dbReference>
<dbReference type="InterPro" id="IPR027417">
    <property type="entry name" value="P-loop_NTPase"/>
</dbReference>
<accession>A0AA46YLS9</accession>
<dbReference type="Proteomes" id="UP001164390">
    <property type="component" value="Chromosome"/>
</dbReference>
<keyword evidence="3" id="KW-1185">Reference proteome</keyword>